<evidence type="ECO:0000256" key="4">
    <source>
        <dbReference type="ARBA" id="ARBA00022857"/>
    </source>
</evidence>
<keyword evidence="5 10" id="KW-0560">Oxidoreductase</keyword>
<keyword evidence="10" id="KW-0275">Fatty acid biosynthesis</keyword>
<dbReference type="InterPro" id="IPR057326">
    <property type="entry name" value="KR_dom"/>
</dbReference>
<feature type="binding site" evidence="9">
    <location>
        <position position="189"/>
    </location>
    <ligand>
        <name>NADP(+)</name>
        <dbReference type="ChEBI" id="CHEBI:58349"/>
    </ligand>
</feature>
<sequence>MLKGKCAVITGSTRGIGKAIAIKYASLGCNIVINYRSEKDEVNAYKLSEEIGKLGVDTLIVKANVADFEEAKNIVEKTKEKFGKVDILVNNAGITKDNLILRMNESDFDSVINVNLKGSFNCLKAVTPIMLKQKHGKIINMASVVGVIGNPGQVNYCASKAGVIGMTKSLAKELGGKNINVNAIAPGFIDTDMTKVLSEDQKKNILSQVPLKRLGLVSDVANVAAFLASEDSDYITGQVIHVDGGMAM</sequence>
<dbReference type="AlphaFoldDB" id="A0A1V1I0I2"/>
<evidence type="ECO:0000256" key="6">
    <source>
        <dbReference type="ARBA" id="ARBA00023221"/>
    </source>
</evidence>
<keyword evidence="10" id="KW-0443">Lipid metabolism</keyword>
<keyword evidence="10" id="KW-0276">Fatty acid metabolism</keyword>
<feature type="binding site" evidence="9">
    <location>
        <begin position="11"/>
        <end position="14"/>
    </location>
    <ligand>
        <name>NADP(+)</name>
        <dbReference type="ChEBI" id="CHEBI:58349"/>
    </ligand>
</feature>
<comment type="subunit">
    <text evidence="10">Homotetramer.</text>
</comment>
<evidence type="ECO:0000256" key="8">
    <source>
        <dbReference type="PIRSR" id="PIRSR611284-1"/>
    </source>
</evidence>
<comment type="catalytic activity">
    <reaction evidence="7 10">
        <text>a (3R)-hydroxyacyl-[ACP] + NADP(+) = a 3-oxoacyl-[ACP] + NADPH + H(+)</text>
        <dbReference type="Rhea" id="RHEA:17397"/>
        <dbReference type="Rhea" id="RHEA-COMP:9916"/>
        <dbReference type="Rhea" id="RHEA-COMP:9945"/>
        <dbReference type="ChEBI" id="CHEBI:15378"/>
        <dbReference type="ChEBI" id="CHEBI:57783"/>
        <dbReference type="ChEBI" id="CHEBI:58349"/>
        <dbReference type="ChEBI" id="CHEBI:78776"/>
        <dbReference type="ChEBI" id="CHEBI:78827"/>
        <dbReference type="EC" id="1.1.1.100"/>
    </reaction>
</comment>
<comment type="similarity">
    <text evidence="2 10">Belongs to the short-chain dehydrogenases/reductases (SDR) family.</text>
</comment>
<dbReference type="SMART" id="SM00822">
    <property type="entry name" value="PKS_KR"/>
    <property type="match status" value="1"/>
</dbReference>
<dbReference type="PRINTS" id="PR00080">
    <property type="entry name" value="SDRFAMILY"/>
</dbReference>
<evidence type="ECO:0000256" key="1">
    <source>
        <dbReference type="ARBA" id="ARBA00005194"/>
    </source>
</evidence>
<dbReference type="GO" id="GO:0004316">
    <property type="term" value="F:3-oxoacyl-[acyl-carrier-protein] reductase (NADPH) activity"/>
    <property type="evidence" value="ECO:0007669"/>
    <property type="project" value="UniProtKB-UniRule"/>
</dbReference>
<dbReference type="EMBL" id="LN555523">
    <property type="protein sequence ID" value="CED93715.1"/>
    <property type="molecule type" value="Genomic_DNA"/>
</dbReference>
<evidence type="ECO:0000256" key="5">
    <source>
        <dbReference type="ARBA" id="ARBA00023002"/>
    </source>
</evidence>
<dbReference type="PANTHER" id="PTHR42879">
    <property type="entry name" value="3-OXOACYL-(ACYL-CARRIER-PROTEIN) REDUCTASE"/>
    <property type="match status" value="1"/>
</dbReference>
<dbReference type="PRINTS" id="PR00081">
    <property type="entry name" value="GDHRDH"/>
</dbReference>
<evidence type="ECO:0000313" key="12">
    <source>
        <dbReference type="EMBL" id="CED93715.1"/>
    </source>
</evidence>
<accession>A0A1V1I0I2</accession>
<dbReference type="NCBIfam" id="TIGR01830">
    <property type="entry name" value="3oxo_ACP_reduc"/>
    <property type="match status" value="1"/>
</dbReference>
<gene>
    <name evidence="12" type="ORF">CRIB_964</name>
</gene>
<organism evidence="12 13">
    <name type="scientific">Romboutsia ilealis</name>
    <dbReference type="NCBI Taxonomy" id="1115758"/>
    <lineage>
        <taxon>Bacteria</taxon>
        <taxon>Bacillati</taxon>
        <taxon>Bacillota</taxon>
        <taxon>Clostridia</taxon>
        <taxon>Peptostreptococcales</taxon>
        <taxon>Peptostreptococcaceae</taxon>
        <taxon>Romboutsia</taxon>
    </lineage>
</organism>
<evidence type="ECO:0000256" key="7">
    <source>
        <dbReference type="ARBA" id="ARBA00048508"/>
    </source>
</evidence>
<dbReference type="GeneID" id="82205143"/>
<dbReference type="InterPro" id="IPR020904">
    <property type="entry name" value="Sc_DH/Rdtase_CS"/>
</dbReference>
<dbReference type="GO" id="GO:0008202">
    <property type="term" value="P:steroid metabolic process"/>
    <property type="evidence" value="ECO:0007669"/>
    <property type="project" value="UniProtKB-KW"/>
</dbReference>
<evidence type="ECO:0000313" key="13">
    <source>
        <dbReference type="Proteomes" id="UP000245622"/>
    </source>
</evidence>
<dbReference type="UniPathway" id="UPA00094"/>
<dbReference type="SUPFAM" id="SSF51735">
    <property type="entry name" value="NAD(P)-binding Rossmann-fold domains"/>
    <property type="match status" value="1"/>
</dbReference>
<feature type="binding site" evidence="9">
    <location>
        <position position="91"/>
    </location>
    <ligand>
        <name>NADP(+)</name>
        <dbReference type="ChEBI" id="CHEBI:58349"/>
    </ligand>
</feature>
<feature type="active site" description="Proton acceptor" evidence="8">
    <location>
        <position position="156"/>
    </location>
</feature>
<dbReference type="PROSITE" id="PS00061">
    <property type="entry name" value="ADH_SHORT"/>
    <property type="match status" value="1"/>
</dbReference>
<name>A0A1V1I0I2_9FIRM</name>
<dbReference type="EC" id="1.1.1.100" evidence="3 10"/>
<keyword evidence="6" id="KW-0753">Steroid metabolism</keyword>
<feature type="binding site" evidence="9">
    <location>
        <begin position="64"/>
        <end position="65"/>
    </location>
    <ligand>
        <name>NADP(+)</name>
        <dbReference type="ChEBI" id="CHEBI:58349"/>
    </ligand>
</feature>
<dbReference type="CDD" id="cd05333">
    <property type="entry name" value="BKR_SDR_c"/>
    <property type="match status" value="1"/>
</dbReference>
<dbReference type="InterPro" id="IPR050259">
    <property type="entry name" value="SDR"/>
</dbReference>
<dbReference type="InterPro" id="IPR036291">
    <property type="entry name" value="NAD(P)-bd_dom_sf"/>
</dbReference>
<dbReference type="GO" id="GO:0006633">
    <property type="term" value="P:fatty acid biosynthetic process"/>
    <property type="evidence" value="ECO:0007669"/>
    <property type="project" value="UniProtKB-UniPathway"/>
</dbReference>
<feature type="binding site" evidence="9">
    <location>
        <begin position="156"/>
        <end position="160"/>
    </location>
    <ligand>
        <name>NADP(+)</name>
        <dbReference type="ChEBI" id="CHEBI:58349"/>
    </ligand>
</feature>
<keyword evidence="10" id="KW-0444">Lipid biosynthesis</keyword>
<dbReference type="Proteomes" id="UP000245622">
    <property type="component" value="Chromosome 1"/>
</dbReference>
<keyword evidence="13" id="KW-1185">Reference proteome</keyword>
<protein>
    <recommendedName>
        <fullName evidence="3 10">3-oxoacyl-[acyl-carrier-protein] reductase</fullName>
        <ecNumber evidence="3 10">1.1.1.100</ecNumber>
    </recommendedName>
</protein>
<proteinExistence type="inferred from homology"/>
<evidence type="ECO:0000256" key="2">
    <source>
        <dbReference type="ARBA" id="ARBA00006484"/>
    </source>
</evidence>
<dbReference type="FunFam" id="3.40.50.720:FF:000115">
    <property type="entry name" value="3-oxoacyl-[acyl-carrier-protein] reductase FabG"/>
    <property type="match status" value="1"/>
</dbReference>
<dbReference type="InterPro" id="IPR002347">
    <property type="entry name" value="SDR_fam"/>
</dbReference>
<keyword evidence="4 9" id="KW-0521">NADP</keyword>
<dbReference type="RefSeq" id="WP_180703408.1">
    <property type="nucleotide sequence ID" value="NZ_JAVSGX010000044.1"/>
</dbReference>
<evidence type="ECO:0000259" key="11">
    <source>
        <dbReference type="SMART" id="SM00822"/>
    </source>
</evidence>
<evidence type="ECO:0000256" key="10">
    <source>
        <dbReference type="RuleBase" id="RU366074"/>
    </source>
</evidence>
<feature type="domain" description="Ketoreductase" evidence="11">
    <location>
        <begin position="5"/>
        <end position="187"/>
    </location>
</feature>
<evidence type="ECO:0000256" key="3">
    <source>
        <dbReference type="ARBA" id="ARBA00012948"/>
    </source>
</evidence>
<comment type="pathway">
    <text evidence="1 10">Lipid metabolism; fatty acid biosynthesis.</text>
</comment>
<dbReference type="KEGG" id="ril:CRIB_964"/>
<reference evidence="12 13" key="1">
    <citation type="submission" date="2014-04" db="EMBL/GenBank/DDBJ databases">
        <authorList>
            <person name="Hornung B.V."/>
        </authorList>
    </citation>
    <scope>NUCLEOTIDE SEQUENCE [LARGE SCALE GENOMIC DNA]</scope>
    <source>
        <strain evidence="12 13">CRIB</strain>
    </source>
</reference>
<dbReference type="InterPro" id="IPR011284">
    <property type="entry name" value="3oxo_ACP_reduc"/>
</dbReference>
<dbReference type="NCBIfam" id="NF009466">
    <property type="entry name" value="PRK12826.1-2"/>
    <property type="match status" value="1"/>
</dbReference>
<dbReference type="Pfam" id="PF13561">
    <property type="entry name" value="adh_short_C2"/>
    <property type="match status" value="1"/>
</dbReference>
<dbReference type="GO" id="GO:0051287">
    <property type="term" value="F:NAD binding"/>
    <property type="evidence" value="ECO:0007669"/>
    <property type="project" value="UniProtKB-UniRule"/>
</dbReference>
<dbReference type="NCBIfam" id="NF005559">
    <property type="entry name" value="PRK07231.1"/>
    <property type="match status" value="1"/>
</dbReference>
<dbReference type="Gene3D" id="3.40.50.720">
    <property type="entry name" value="NAD(P)-binding Rossmann-like Domain"/>
    <property type="match status" value="1"/>
</dbReference>
<evidence type="ECO:0000256" key="9">
    <source>
        <dbReference type="PIRSR" id="PIRSR611284-2"/>
    </source>
</evidence>
<comment type="function">
    <text evidence="10">Catalyzes the NADPH-dependent reduction of beta-ketoacyl-ACP substrates to beta-hydroxyacyl-ACP products, the first reductive step in the elongation cycle of fatty acid biosynthesis.</text>
</comment>
<dbReference type="PANTHER" id="PTHR42879:SF2">
    <property type="entry name" value="3-OXOACYL-[ACYL-CARRIER-PROTEIN] REDUCTASE FABG"/>
    <property type="match status" value="1"/>
</dbReference>